<dbReference type="Proteomes" id="UP000326903">
    <property type="component" value="Unassembled WGS sequence"/>
</dbReference>
<dbReference type="SUPFAM" id="SSF53474">
    <property type="entry name" value="alpha/beta-Hydrolases"/>
    <property type="match status" value="1"/>
</dbReference>
<gene>
    <name evidence="1" type="ORF">FW778_18090</name>
</gene>
<dbReference type="Gene3D" id="3.40.50.1820">
    <property type="entry name" value="alpha/beta hydrolase"/>
    <property type="match status" value="1"/>
</dbReference>
<organism evidence="1 2">
    <name type="scientific">Ginsengibacter hankyongi</name>
    <dbReference type="NCBI Taxonomy" id="2607284"/>
    <lineage>
        <taxon>Bacteria</taxon>
        <taxon>Pseudomonadati</taxon>
        <taxon>Bacteroidota</taxon>
        <taxon>Chitinophagia</taxon>
        <taxon>Chitinophagales</taxon>
        <taxon>Chitinophagaceae</taxon>
        <taxon>Ginsengibacter</taxon>
    </lineage>
</organism>
<comment type="caution">
    <text evidence="1">The sequence shown here is derived from an EMBL/GenBank/DDBJ whole genome shotgun (WGS) entry which is preliminary data.</text>
</comment>
<reference evidence="1 2" key="1">
    <citation type="submission" date="2019-09" db="EMBL/GenBank/DDBJ databases">
        <title>Draft genome sequence of Ginsengibacter sp. BR5-29.</title>
        <authorList>
            <person name="Im W.-T."/>
        </authorList>
    </citation>
    <scope>NUCLEOTIDE SEQUENCE [LARGE SCALE GENOMIC DNA]</scope>
    <source>
        <strain evidence="1 2">BR5-29</strain>
    </source>
</reference>
<dbReference type="AlphaFoldDB" id="A0A5J5IG62"/>
<sequence>MHRDSVSNYKVPQKSTTYGTVTVEGKRINYEAVAGTLVLKNKEDSPTVSMSYIAYFKNDDKGSDQRPITFIYNGGPGSSTIWLHMGAWGPQRVYLTDTSRTKAPYKTVNNDYSLLDASDLVFIDAPGTGFGKLITKKMGGAGDPKDFYGIDEDGDAFASFINKFISDYGRWNSPKYLFGESYGTFRSAVVANLLQGRYRISLNGVILLSQLLTYENMSDEAKAHPGNDLPYILALPSFAATAWYHHKLPNQPAQLEPFLKEVEHFAMNEYTLALNKGALLDSTSFNEIADKLHDFTGLPLTYIRKANLRVNGPQFEQTLLGTDNEITGRLDARFSGDAVDPLSEYAQYDPMDSYIDGAFAATFNNYVRSQLKFGDGMDYKVYGDVGPWDFRRRKGSGTYANVMPDLANAMIYNPGLKVMLNMGYFDLGTPYFESEYEMHHLPMPISLQKNIEYDLYFSGHMVYLHPESLKQLHDNVARFISTTH</sequence>
<dbReference type="InterPro" id="IPR029058">
    <property type="entry name" value="AB_hydrolase_fold"/>
</dbReference>
<name>A0A5J5IG62_9BACT</name>
<proteinExistence type="predicted"/>
<protein>
    <submittedName>
        <fullName evidence="1">Peptidase S10</fullName>
    </submittedName>
</protein>
<keyword evidence="2" id="KW-1185">Reference proteome</keyword>
<accession>A0A5J5IG62</accession>
<dbReference type="EMBL" id="VYQF01000007">
    <property type="protein sequence ID" value="KAA9036653.1"/>
    <property type="molecule type" value="Genomic_DNA"/>
</dbReference>
<evidence type="ECO:0000313" key="1">
    <source>
        <dbReference type="EMBL" id="KAA9036653.1"/>
    </source>
</evidence>
<evidence type="ECO:0000313" key="2">
    <source>
        <dbReference type="Proteomes" id="UP000326903"/>
    </source>
</evidence>
<dbReference type="Pfam" id="PF00450">
    <property type="entry name" value="Peptidase_S10"/>
    <property type="match status" value="1"/>
</dbReference>
<dbReference type="GO" id="GO:0004185">
    <property type="term" value="F:serine-type carboxypeptidase activity"/>
    <property type="evidence" value="ECO:0007669"/>
    <property type="project" value="InterPro"/>
</dbReference>
<dbReference type="InterPro" id="IPR001563">
    <property type="entry name" value="Peptidase_S10"/>
</dbReference>
<dbReference type="GO" id="GO:0006508">
    <property type="term" value="P:proteolysis"/>
    <property type="evidence" value="ECO:0007669"/>
    <property type="project" value="InterPro"/>
</dbReference>